<accession>A0A3M7M0T3</accession>
<dbReference type="EMBL" id="KE747814">
    <property type="protein sequence ID" value="RMZ68069.1"/>
    <property type="molecule type" value="Genomic_DNA"/>
</dbReference>
<proteinExistence type="predicted"/>
<keyword evidence="3" id="KW-1185">Reference proteome</keyword>
<dbReference type="Proteomes" id="UP000265663">
    <property type="component" value="Unassembled WGS sequence"/>
</dbReference>
<feature type="compositionally biased region" description="Acidic residues" evidence="1">
    <location>
        <begin position="154"/>
        <end position="164"/>
    </location>
</feature>
<sequence length="180" mass="20914">MRMQRQMQMQMQMDMMQEQYIRSMEYQHALMMQVHQMHMMEEYMHMNMASSAAGVLLPDPRVNFAPAWIPHVAMASQSFPVHIPYGNMGDPRFIAHSGFYIEFDPVKYYDDASSEFSRYWHDTESNSAFMQVACESNRAGEVVGGGFVIGEEVDTEEIEDEDTEIENKDEVIDDKEAEKE</sequence>
<gene>
    <name evidence="2" type="ORF">GMOD_00004237</name>
</gene>
<evidence type="ECO:0000313" key="3">
    <source>
        <dbReference type="Proteomes" id="UP000265663"/>
    </source>
</evidence>
<organism evidence="2 3">
    <name type="scientific">Pyrenophora seminiperda CCB06</name>
    <dbReference type="NCBI Taxonomy" id="1302712"/>
    <lineage>
        <taxon>Eukaryota</taxon>
        <taxon>Fungi</taxon>
        <taxon>Dikarya</taxon>
        <taxon>Ascomycota</taxon>
        <taxon>Pezizomycotina</taxon>
        <taxon>Dothideomycetes</taxon>
        <taxon>Pleosporomycetidae</taxon>
        <taxon>Pleosporales</taxon>
        <taxon>Pleosporineae</taxon>
        <taxon>Pleosporaceae</taxon>
        <taxon>Pyrenophora</taxon>
    </lineage>
</organism>
<feature type="region of interest" description="Disordered" evidence="1">
    <location>
        <begin position="154"/>
        <end position="180"/>
    </location>
</feature>
<protein>
    <submittedName>
        <fullName evidence="2">Uncharacterized protein</fullName>
    </submittedName>
</protein>
<name>A0A3M7M0T3_9PLEO</name>
<reference evidence="2 3" key="1">
    <citation type="journal article" date="2014" name="PLoS ONE">
        <title>De novo Genome Assembly of the Fungal Plant Pathogen Pyrenophora semeniperda.</title>
        <authorList>
            <person name="Soliai M.M."/>
            <person name="Meyer S.E."/>
            <person name="Udall J.A."/>
            <person name="Elzinga D.E."/>
            <person name="Hermansen R.A."/>
            <person name="Bodily P.M."/>
            <person name="Hart A.A."/>
            <person name="Coleman C.E."/>
        </authorList>
    </citation>
    <scope>NUCLEOTIDE SEQUENCE [LARGE SCALE GENOMIC DNA]</scope>
    <source>
        <strain evidence="2 3">CCB06</strain>
        <tissue evidence="2">Mycelium</tissue>
    </source>
</reference>
<evidence type="ECO:0000313" key="2">
    <source>
        <dbReference type="EMBL" id="RMZ68069.1"/>
    </source>
</evidence>
<feature type="compositionally biased region" description="Basic and acidic residues" evidence="1">
    <location>
        <begin position="165"/>
        <end position="180"/>
    </location>
</feature>
<evidence type="ECO:0000256" key="1">
    <source>
        <dbReference type="SAM" id="MobiDB-lite"/>
    </source>
</evidence>
<dbReference type="AlphaFoldDB" id="A0A3M7M0T3"/>